<evidence type="ECO:0000313" key="2">
    <source>
        <dbReference type="EMBL" id="MDT0556402.1"/>
    </source>
</evidence>
<keyword evidence="1" id="KW-0732">Signal</keyword>
<gene>
    <name evidence="2" type="ORF">RM538_10330</name>
</gene>
<dbReference type="RefSeq" id="WP_311333354.1">
    <property type="nucleotide sequence ID" value="NZ_JAVRHZ010000006.1"/>
</dbReference>
<organism evidence="2 3">
    <name type="scientific">Patiriisocius hiemis</name>
    <dbReference type="NCBI Taxonomy" id="3075604"/>
    <lineage>
        <taxon>Bacteria</taxon>
        <taxon>Pseudomonadati</taxon>
        <taxon>Bacteroidota</taxon>
        <taxon>Flavobacteriia</taxon>
        <taxon>Flavobacteriales</taxon>
        <taxon>Flavobacteriaceae</taxon>
        <taxon>Patiriisocius</taxon>
    </lineage>
</organism>
<proteinExistence type="predicted"/>
<feature type="signal peptide" evidence="1">
    <location>
        <begin position="1"/>
        <end position="24"/>
    </location>
</feature>
<accession>A0ABU2YDY4</accession>
<evidence type="ECO:0000256" key="1">
    <source>
        <dbReference type="SAM" id="SignalP"/>
    </source>
</evidence>
<name>A0ABU2YDY4_9FLAO</name>
<sequence>MNSIIKIITFVCVALLLQSCIVITGSPEDCEVVEITVNKIYEGGEKDIVFAEDNGDFYYINRGLEQGYTLEGLRGYVLNKKATLHLANTLVGGSNHIAQIKVSDSIIFTEFTKQSTE</sequence>
<protein>
    <submittedName>
        <fullName evidence="2">Uncharacterized protein</fullName>
    </submittedName>
</protein>
<comment type="caution">
    <text evidence="2">The sequence shown here is derived from an EMBL/GenBank/DDBJ whole genome shotgun (WGS) entry which is preliminary data.</text>
</comment>
<dbReference type="Proteomes" id="UP001254488">
    <property type="component" value="Unassembled WGS sequence"/>
</dbReference>
<evidence type="ECO:0000313" key="3">
    <source>
        <dbReference type="Proteomes" id="UP001254488"/>
    </source>
</evidence>
<keyword evidence="3" id="KW-1185">Reference proteome</keyword>
<dbReference type="EMBL" id="JAVRHZ010000006">
    <property type="protein sequence ID" value="MDT0556402.1"/>
    <property type="molecule type" value="Genomic_DNA"/>
</dbReference>
<dbReference type="PROSITE" id="PS51257">
    <property type="entry name" value="PROKAR_LIPOPROTEIN"/>
    <property type="match status" value="1"/>
</dbReference>
<reference evidence="2 3" key="1">
    <citation type="submission" date="2023-09" db="EMBL/GenBank/DDBJ databases">
        <authorList>
            <person name="Rey-Velasco X."/>
        </authorList>
    </citation>
    <scope>NUCLEOTIDE SEQUENCE [LARGE SCALE GENOMIC DNA]</scope>
    <source>
        <strain evidence="2 3">W242</strain>
    </source>
</reference>
<feature type="chain" id="PRO_5045096198" evidence="1">
    <location>
        <begin position="25"/>
        <end position="117"/>
    </location>
</feature>